<dbReference type="Pfam" id="PF16350">
    <property type="entry name" value="FAO_M"/>
    <property type="match status" value="1"/>
</dbReference>
<evidence type="ECO:0000256" key="2">
    <source>
        <dbReference type="ARBA" id="ARBA00023002"/>
    </source>
</evidence>
<dbReference type="PANTHER" id="PTHR43757">
    <property type="entry name" value="AMINOMETHYLTRANSFERASE"/>
    <property type="match status" value="1"/>
</dbReference>
<feature type="domain" description="FAD dependent oxidoreductase central" evidence="6">
    <location>
        <begin position="368"/>
        <end position="421"/>
    </location>
</feature>
<dbReference type="SUPFAM" id="SSF54373">
    <property type="entry name" value="FAD-linked reductases, C-terminal domain"/>
    <property type="match status" value="1"/>
</dbReference>
<dbReference type="InterPro" id="IPR006222">
    <property type="entry name" value="GCVT_N"/>
</dbReference>
<comment type="similarity">
    <text evidence="1">Belongs to the GcvT family.</text>
</comment>
<evidence type="ECO:0000313" key="7">
    <source>
        <dbReference type="EMBL" id="XFO62944.1"/>
    </source>
</evidence>
<accession>A0ABZ3IDR1</accession>
<dbReference type="InterPro" id="IPR036188">
    <property type="entry name" value="FAD/NAD-bd_sf"/>
</dbReference>
<dbReference type="RefSeq" id="WP_373636591.1">
    <property type="nucleotide sequence ID" value="NZ_CP150951.2"/>
</dbReference>
<evidence type="ECO:0000259" key="5">
    <source>
        <dbReference type="Pfam" id="PF08669"/>
    </source>
</evidence>
<dbReference type="Gene3D" id="3.30.70.1400">
    <property type="entry name" value="Aminomethyltransferase beta-barrel domains"/>
    <property type="match status" value="1"/>
</dbReference>
<dbReference type="InterPro" id="IPR027266">
    <property type="entry name" value="TrmE/GcvT-like"/>
</dbReference>
<evidence type="ECO:0000259" key="6">
    <source>
        <dbReference type="Pfam" id="PF16350"/>
    </source>
</evidence>
<protein>
    <submittedName>
        <fullName evidence="7">FAD-dependent oxidoreductase</fullName>
    </submittedName>
</protein>
<dbReference type="Gene3D" id="3.30.1360.120">
    <property type="entry name" value="Probable tRNA modification gtpase trme, domain 1"/>
    <property type="match status" value="1"/>
</dbReference>
<dbReference type="SUPFAM" id="SSF51905">
    <property type="entry name" value="FAD/NAD(P)-binding domain"/>
    <property type="match status" value="1"/>
</dbReference>
<dbReference type="Pfam" id="PF01571">
    <property type="entry name" value="GCV_T"/>
    <property type="match status" value="1"/>
</dbReference>
<feature type="domain" description="GCVT N-terminal" evidence="4">
    <location>
        <begin position="426"/>
        <end position="705"/>
    </location>
</feature>
<dbReference type="EMBL" id="CP150951">
    <property type="protein sequence ID" value="XFO62944.1"/>
    <property type="molecule type" value="Genomic_DNA"/>
</dbReference>
<name>A0ABZ3IDR1_9RHOB</name>
<dbReference type="InterPro" id="IPR006076">
    <property type="entry name" value="FAD-dep_OxRdtase"/>
</dbReference>
<dbReference type="SUPFAM" id="SSF103025">
    <property type="entry name" value="Folate-binding domain"/>
    <property type="match status" value="1"/>
</dbReference>
<evidence type="ECO:0000259" key="4">
    <source>
        <dbReference type="Pfam" id="PF01571"/>
    </source>
</evidence>
<dbReference type="InterPro" id="IPR032503">
    <property type="entry name" value="FAO_M"/>
</dbReference>
<feature type="domain" description="Aminomethyltransferase C-terminal" evidence="5">
    <location>
        <begin position="724"/>
        <end position="803"/>
    </location>
</feature>
<dbReference type="PANTHER" id="PTHR43757:SF2">
    <property type="entry name" value="AMINOMETHYLTRANSFERASE, MITOCHONDRIAL"/>
    <property type="match status" value="1"/>
</dbReference>
<evidence type="ECO:0000256" key="1">
    <source>
        <dbReference type="ARBA" id="ARBA00008609"/>
    </source>
</evidence>
<dbReference type="SUPFAM" id="SSF101790">
    <property type="entry name" value="Aminomethyltransferase beta-barrel domain"/>
    <property type="match status" value="1"/>
</dbReference>
<dbReference type="Pfam" id="PF01266">
    <property type="entry name" value="DAO"/>
    <property type="match status" value="1"/>
</dbReference>
<dbReference type="Pfam" id="PF08669">
    <property type="entry name" value="GCV_T_C"/>
    <property type="match status" value="1"/>
</dbReference>
<dbReference type="PROSITE" id="PS51257">
    <property type="entry name" value="PROKAR_LIPOPROTEIN"/>
    <property type="match status" value="1"/>
</dbReference>
<keyword evidence="2" id="KW-0560">Oxidoreductase</keyword>
<gene>
    <name evidence="7" type="ORF">AABB29_14700</name>
</gene>
<proteinExistence type="inferred from homology"/>
<reference evidence="8" key="1">
    <citation type="submission" date="2024-04" db="EMBL/GenBank/DDBJ databases">
        <title>Phylogenomic analyses of a clade within the roseobacter group suggest taxonomic reassignments of species of the genera Aestuariivita, Citreicella, Loktanella, Nautella, Pelagibaca, Ruegeria, Thalassobius, Thiobacimonas and Tropicibacter, and the proposal o.</title>
        <authorList>
            <person name="Jeon C.O."/>
        </authorList>
    </citation>
    <scope>NUCLEOTIDE SEQUENCE [LARGE SCALE GENOMIC DNA]</scope>
    <source>
        <strain evidence="8">BS5-3</strain>
    </source>
</reference>
<evidence type="ECO:0000313" key="8">
    <source>
        <dbReference type="Proteomes" id="UP001440612"/>
    </source>
</evidence>
<dbReference type="Gene3D" id="3.30.9.10">
    <property type="entry name" value="D-Amino Acid Oxidase, subunit A, domain 2"/>
    <property type="match status" value="1"/>
</dbReference>
<dbReference type="Gene3D" id="3.50.50.60">
    <property type="entry name" value="FAD/NAD(P)-binding domain"/>
    <property type="match status" value="1"/>
</dbReference>
<dbReference type="Proteomes" id="UP001440612">
    <property type="component" value="Chromosome"/>
</dbReference>
<dbReference type="InterPro" id="IPR013977">
    <property type="entry name" value="GcvT_C"/>
</dbReference>
<sequence>MKSRTKVVVIGGGIAGCSTLYHLTQEGWADVVLVERDELTSGTTWHSAAQVTNFGMTQTMVGLKSHSIALYKKLRDDPEYPVGYHHGDGGIRLANTEAQMQGYRHFASMARGMGVEYEVIDAAECARRHPLISTDNLLGGLWDGQDGDIDPAQLCQALAFHARKAGAEVYRNTPVTGLTQHKDDTWTVHTENGDIDCDIVVNAGGYRVNEIGAMMGVQHPVASMEHQYFVTEDIPAIAEAGHRMPLLRCPISDYYSRQEKGGLLVGFYEQDCRTWGMDGISPSFSNDLCPDDLDRVMDVLEGAFARMPALEQAGIKSIVNGPITYTIDGAPLVGPIPGKRNAFCIIGLRAGLGEGGGHGWLLAQQIVHGEACYDTWVIDPRRFTGHATVELTALKAIEDYQNEFRFHFPHEHRPAGRNAKTTPLTPILAAEGAEFTVVNGWERVDYIKPSPDFHPSLSFNFDETFDLIAAEVANVATNVGLAEVNGFNRIEITGTDRHAFLDRMMCGTVTKRDGRVGLGYLLNDHGCVKGEATVANLPASDRGPARVWYGSAAASEYHDMDWLTSHLNPDEDVQLRSLTNDHTILVLAGPKSRDVLSECARGDWSAKAFPWLSVRECTIGFAPAIVMGVSFSGELAYEIHVPNASLYAAYSALREAGEAHGLKLFGARAVDSMRMEKGFLHWKADLITEFDPYETGLSRFVKIDKGDFIGKDALLKRHAAGPQRQLVTLKIETAHAPAHPGASLMRDDQVVGTITSGDYGHRVGMNLAYAFVRPDVADAGSTLQLDLCGELVKAQVIDPSPYDAGFDLMRS</sequence>
<organism evidence="7 8">
    <name type="scientific">Yoonia phaeophyticola</name>
    <dbReference type="NCBI Taxonomy" id="3137369"/>
    <lineage>
        <taxon>Bacteria</taxon>
        <taxon>Pseudomonadati</taxon>
        <taxon>Pseudomonadota</taxon>
        <taxon>Alphaproteobacteria</taxon>
        <taxon>Rhodobacterales</taxon>
        <taxon>Paracoccaceae</taxon>
        <taxon>Yoonia</taxon>
    </lineage>
</organism>
<dbReference type="InterPro" id="IPR029043">
    <property type="entry name" value="GcvT/YgfZ_C"/>
</dbReference>
<keyword evidence="8" id="KW-1185">Reference proteome</keyword>
<dbReference type="InterPro" id="IPR028896">
    <property type="entry name" value="GcvT/YgfZ/DmdA"/>
</dbReference>
<feature type="domain" description="FAD dependent oxidoreductase" evidence="3">
    <location>
        <begin position="6"/>
        <end position="364"/>
    </location>
</feature>
<dbReference type="Gene3D" id="2.40.30.110">
    <property type="entry name" value="Aminomethyltransferase beta-barrel domains"/>
    <property type="match status" value="1"/>
</dbReference>
<evidence type="ECO:0000259" key="3">
    <source>
        <dbReference type="Pfam" id="PF01266"/>
    </source>
</evidence>